<evidence type="ECO:0000256" key="3">
    <source>
        <dbReference type="ARBA" id="ARBA00022448"/>
    </source>
</evidence>
<proteinExistence type="inferred from homology"/>
<evidence type="ECO:0000259" key="9">
    <source>
        <dbReference type="Pfam" id="PF02687"/>
    </source>
</evidence>
<dbReference type="InterPro" id="IPR003838">
    <property type="entry name" value="ABC3_permease_C"/>
</dbReference>
<comment type="subcellular location">
    <subcellularLocation>
        <location evidence="1">Cell membrane</location>
        <topology evidence="1">Multi-pass membrane protein</topology>
    </subcellularLocation>
</comment>
<evidence type="ECO:0000256" key="6">
    <source>
        <dbReference type="ARBA" id="ARBA00022989"/>
    </source>
</evidence>
<sequence>MMSFELFIGGRYLRARQKQSFISLITILSVVGVMVGVMALIVVIAVMAGFETDLKSRILGVESHVVVMRHGGEFSDYPAVLKNIRKINGVKDAAPFIYTQVMLKSSSGVSGAVLKGVDPKAEGRIVKNLHALLLKNDEQEIKNNGYPNAVPGIILGKELAEKLRVYKGDKIYLISPAGMISPVGYLPSMKQYIVKDIFESGIHDYDASLAYINIEDAQKILRMNKSITGIEVNVIDIYNARKIAENIIDDIGFPYWARDWMQMNKNLFSALKLEKTVMFIILTLIVLVAAINIASSLIMMVMEKTRDIAILKAMGATDMSIRKIFVFKGMIIGSVGTSLGVCSGYILCKLLEKYKFIDLPGDVYYITTLPVRLVASDVITIAVAALLICFLATLYPAHQASKLNPVEAIRHG</sequence>
<keyword evidence="4" id="KW-1003">Cell membrane</keyword>
<feature type="transmembrane region" description="Helical" evidence="8">
    <location>
        <begin position="324"/>
        <end position="347"/>
    </location>
</feature>
<dbReference type="PANTHER" id="PTHR30489">
    <property type="entry name" value="LIPOPROTEIN-RELEASING SYSTEM TRANSMEMBRANE PROTEIN LOLE"/>
    <property type="match status" value="1"/>
</dbReference>
<dbReference type="Pfam" id="PF02687">
    <property type="entry name" value="FtsX"/>
    <property type="match status" value="1"/>
</dbReference>
<keyword evidence="7 8" id="KW-0472">Membrane</keyword>
<evidence type="ECO:0000313" key="11">
    <source>
        <dbReference type="EMBL" id="CBX29236.1"/>
    </source>
</evidence>
<feature type="transmembrane region" description="Helical" evidence="8">
    <location>
        <begin position="373"/>
        <end position="395"/>
    </location>
</feature>
<protein>
    <recommendedName>
        <fullName evidence="12">Lipoprotein-releasing system transmembrane protein lolC</fullName>
    </recommendedName>
</protein>
<dbReference type="AlphaFoldDB" id="E1YF92"/>
<keyword evidence="5 8" id="KW-0812">Transmembrane</keyword>
<evidence type="ECO:0000256" key="1">
    <source>
        <dbReference type="ARBA" id="ARBA00004651"/>
    </source>
</evidence>
<keyword evidence="6 8" id="KW-1133">Transmembrane helix</keyword>
<evidence type="ECO:0000256" key="2">
    <source>
        <dbReference type="ARBA" id="ARBA00005236"/>
    </source>
</evidence>
<name>E1YF92_9BACT</name>
<evidence type="ECO:0000256" key="8">
    <source>
        <dbReference type="SAM" id="Phobius"/>
    </source>
</evidence>
<dbReference type="EMBL" id="FR695872">
    <property type="protein sequence ID" value="CBX29236.1"/>
    <property type="molecule type" value="Genomic_DNA"/>
</dbReference>
<gene>
    <name evidence="11" type="ORF">N47_J02170</name>
</gene>
<reference evidence="11" key="1">
    <citation type="journal article" date="2011" name="Environ. Microbiol.">
        <title>Genomic insights into the metabolic potential of the polycyclic aromatic hydrocarbon degrading sulfate-reducing Deltaproteobacterium N47.</title>
        <authorList>
            <person name="Bergmann F."/>
            <person name="Selesi D."/>
            <person name="Weinmaier T."/>
            <person name="Tischler P."/>
            <person name="Rattei T."/>
            <person name="Meckenstock R.U."/>
        </authorList>
    </citation>
    <scope>NUCLEOTIDE SEQUENCE</scope>
</reference>
<dbReference type="InterPro" id="IPR025857">
    <property type="entry name" value="MacB_PCD"/>
</dbReference>
<feature type="transmembrane region" description="Helical" evidence="8">
    <location>
        <begin position="21"/>
        <end position="50"/>
    </location>
</feature>
<evidence type="ECO:0000256" key="5">
    <source>
        <dbReference type="ARBA" id="ARBA00022692"/>
    </source>
</evidence>
<dbReference type="NCBIfam" id="TIGR02212">
    <property type="entry name" value="lolCE"/>
    <property type="match status" value="1"/>
</dbReference>
<feature type="domain" description="ABC3 transporter permease C-terminal" evidence="9">
    <location>
        <begin position="279"/>
        <end position="405"/>
    </location>
</feature>
<evidence type="ECO:0000259" key="10">
    <source>
        <dbReference type="Pfam" id="PF12704"/>
    </source>
</evidence>
<dbReference type="PANTHER" id="PTHR30489:SF0">
    <property type="entry name" value="LIPOPROTEIN-RELEASING SYSTEM TRANSMEMBRANE PROTEIN LOLE"/>
    <property type="match status" value="1"/>
</dbReference>
<organism evidence="11">
    <name type="scientific">uncultured Desulfobacterium sp</name>
    <dbReference type="NCBI Taxonomy" id="201089"/>
    <lineage>
        <taxon>Bacteria</taxon>
        <taxon>Pseudomonadati</taxon>
        <taxon>Thermodesulfobacteriota</taxon>
        <taxon>Desulfobacteria</taxon>
        <taxon>Desulfobacterales</taxon>
        <taxon>Desulfobacteriaceae</taxon>
        <taxon>Desulfobacterium</taxon>
        <taxon>environmental samples</taxon>
    </lineage>
</organism>
<feature type="transmembrane region" description="Helical" evidence="8">
    <location>
        <begin position="277"/>
        <end position="303"/>
    </location>
</feature>
<feature type="domain" description="MacB-like periplasmic core" evidence="10">
    <location>
        <begin position="26"/>
        <end position="245"/>
    </location>
</feature>
<dbReference type="InterPro" id="IPR051447">
    <property type="entry name" value="Lipoprotein-release_system"/>
</dbReference>
<dbReference type="GO" id="GO:0042953">
    <property type="term" value="P:lipoprotein transport"/>
    <property type="evidence" value="ECO:0007669"/>
    <property type="project" value="InterPro"/>
</dbReference>
<evidence type="ECO:0000256" key="7">
    <source>
        <dbReference type="ARBA" id="ARBA00023136"/>
    </source>
</evidence>
<dbReference type="GO" id="GO:0098797">
    <property type="term" value="C:plasma membrane protein complex"/>
    <property type="evidence" value="ECO:0007669"/>
    <property type="project" value="TreeGrafter"/>
</dbReference>
<dbReference type="InterPro" id="IPR011925">
    <property type="entry name" value="LolCE_TM"/>
</dbReference>
<evidence type="ECO:0000256" key="4">
    <source>
        <dbReference type="ARBA" id="ARBA00022475"/>
    </source>
</evidence>
<comment type="similarity">
    <text evidence="2">Belongs to the ABC-4 integral membrane protein family. LolC/E subfamily.</text>
</comment>
<dbReference type="GO" id="GO:0044874">
    <property type="term" value="P:lipoprotein localization to outer membrane"/>
    <property type="evidence" value="ECO:0007669"/>
    <property type="project" value="TreeGrafter"/>
</dbReference>
<keyword evidence="3" id="KW-0813">Transport</keyword>
<accession>E1YF92</accession>
<dbReference type="Pfam" id="PF12704">
    <property type="entry name" value="MacB_PCD"/>
    <property type="match status" value="1"/>
</dbReference>
<evidence type="ECO:0008006" key="12">
    <source>
        <dbReference type="Google" id="ProtNLM"/>
    </source>
</evidence>